<evidence type="ECO:0000313" key="1">
    <source>
        <dbReference type="EMBL" id="CDW80757.1"/>
    </source>
</evidence>
<reference evidence="1 2" key="1">
    <citation type="submission" date="2014-06" db="EMBL/GenBank/DDBJ databases">
        <authorList>
            <person name="Swart Estienne"/>
        </authorList>
    </citation>
    <scope>NUCLEOTIDE SEQUENCE [LARGE SCALE GENOMIC DNA]</scope>
    <source>
        <strain evidence="1 2">130c</strain>
    </source>
</reference>
<name>A0A078AGV4_STYLE</name>
<keyword evidence="2" id="KW-1185">Reference proteome</keyword>
<dbReference type="EMBL" id="CCKQ01009278">
    <property type="protein sequence ID" value="CDW80757.1"/>
    <property type="molecule type" value="Genomic_DNA"/>
</dbReference>
<protein>
    <submittedName>
        <fullName evidence="1">Uncharacterized protein</fullName>
    </submittedName>
</protein>
<dbReference type="Proteomes" id="UP000039865">
    <property type="component" value="Unassembled WGS sequence"/>
</dbReference>
<gene>
    <name evidence="1" type="primary">Contig4983.g5332</name>
    <name evidence="1" type="ORF">STYLEM_9761</name>
</gene>
<accession>A0A078AGV4</accession>
<proteinExistence type="predicted"/>
<organism evidence="1 2">
    <name type="scientific">Stylonychia lemnae</name>
    <name type="common">Ciliate</name>
    <dbReference type="NCBI Taxonomy" id="5949"/>
    <lineage>
        <taxon>Eukaryota</taxon>
        <taxon>Sar</taxon>
        <taxon>Alveolata</taxon>
        <taxon>Ciliophora</taxon>
        <taxon>Intramacronucleata</taxon>
        <taxon>Spirotrichea</taxon>
        <taxon>Stichotrichia</taxon>
        <taxon>Sporadotrichida</taxon>
        <taxon>Oxytrichidae</taxon>
        <taxon>Stylonychinae</taxon>
        <taxon>Stylonychia</taxon>
    </lineage>
</organism>
<dbReference type="AlphaFoldDB" id="A0A078AGV4"/>
<sequence>MVECLGDCAKYAFPMFLGGTDDVTKILGMDINDLTQEIVISGVNHDSKVALGSGSSGYPFIAYLEQGNVYRWAKVVLRQYDQYIQVRFGYEKEQVLAMSDKEPHTIIILNVNDGSLK</sequence>
<dbReference type="InParanoid" id="A0A078AGV4"/>
<evidence type="ECO:0000313" key="2">
    <source>
        <dbReference type="Proteomes" id="UP000039865"/>
    </source>
</evidence>